<name>A0A2N0VL86_9BACT</name>
<dbReference type="EMBL" id="PISP01000001">
    <property type="protein sequence ID" value="PKD44952.1"/>
    <property type="molecule type" value="Genomic_DNA"/>
</dbReference>
<proteinExistence type="predicted"/>
<dbReference type="RefSeq" id="WP_101072264.1">
    <property type="nucleotide sequence ID" value="NZ_PISP01000001.1"/>
</dbReference>
<organism evidence="4 5">
    <name type="scientific">Rhodohalobacter barkolensis</name>
    <dbReference type="NCBI Taxonomy" id="2053187"/>
    <lineage>
        <taxon>Bacteria</taxon>
        <taxon>Pseudomonadati</taxon>
        <taxon>Balneolota</taxon>
        <taxon>Balneolia</taxon>
        <taxon>Balneolales</taxon>
        <taxon>Balneolaceae</taxon>
        <taxon>Rhodohalobacter</taxon>
    </lineage>
</organism>
<evidence type="ECO:0000256" key="1">
    <source>
        <dbReference type="SAM" id="Coils"/>
    </source>
</evidence>
<keyword evidence="3" id="KW-1133">Transmembrane helix</keyword>
<keyword evidence="3" id="KW-0472">Membrane</keyword>
<feature type="region of interest" description="Disordered" evidence="2">
    <location>
        <begin position="1"/>
        <end position="58"/>
    </location>
</feature>
<protein>
    <recommendedName>
        <fullName evidence="6">Septum formation initiator</fullName>
    </recommendedName>
</protein>
<feature type="compositionally biased region" description="Polar residues" evidence="2">
    <location>
        <begin position="29"/>
        <end position="47"/>
    </location>
</feature>
<feature type="transmembrane region" description="Helical" evidence="3">
    <location>
        <begin position="69"/>
        <end position="88"/>
    </location>
</feature>
<evidence type="ECO:0000313" key="5">
    <source>
        <dbReference type="Proteomes" id="UP000233398"/>
    </source>
</evidence>
<reference evidence="4 5" key="1">
    <citation type="submission" date="2017-11" db="EMBL/GenBank/DDBJ databases">
        <title>Rhodohalobacter 15182 sp. nov., isolated from a salt lake.</title>
        <authorList>
            <person name="Han S."/>
        </authorList>
    </citation>
    <scope>NUCLEOTIDE SEQUENCE [LARGE SCALE GENOMIC DNA]</scope>
    <source>
        <strain evidence="4 5">15182</strain>
    </source>
</reference>
<accession>A0A2N0VL86</accession>
<evidence type="ECO:0008006" key="6">
    <source>
        <dbReference type="Google" id="ProtNLM"/>
    </source>
</evidence>
<dbReference type="OrthoDB" id="1524902at2"/>
<evidence type="ECO:0000256" key="3">
    <source>
        <dbReference type="SAM" id="Phobius"/>
    </source>
</evidence>
<evidence type="ECO:0000256" key="2">
    <source>
        <dbReference type="SAM" id="MobiDB-lite"/>
    </source>
</evidence>
<comment type="caution">
    <text evidence="4">The sequence shown here is derived from an EMBL/GenBank/DDBJ whole genome shotgun (WGS) entry which is preliminary data.</text>
</comment>
<evidence type="ECO:0000313" key="4">
    <source>
        <dbReference type="EMBL" id="PKD44952.1"/>
    </source>
</evidence>
<gene>
    <name evidence="4" type="ORF">CWD77_05690</name>
</gene>
<sequence>MYIQTPIKEKKSVKPNRRGLSNGKPSGWKTKNSLGSNGFKGTTNSYGTRKKEPTQKKKSALPAFTPWKVILASFLIGVCGILYIGHVFSTQQALQEVRQLEIEFNKVQRQYNASRLEYDRLVGPKEIYQRARQQGYINAGPADQIITVKP</sequence>
<dbReference type="Proteomes" id="UP000233398">
    <property type="component" value="Unassembled WGS sequence"/>
</dbReference>
<keyword evidence="5" id="KW-1185">Reference proteome</keyword>
<dbReference type="AlphaFoldDB" id="A0A2N0VL86"/>
<feature type="coiled-coil region" evidence="1">
    <location>
        <begin position="90"/>
        <end position="117"/>
    </location>
</feature>
<keyword evidence="3" id="KW-0812">Transmembrane</keyword>
<keyword evidence="1" id="KW-0175">Coiled coil</keyword>